<proteinExistence type="predicted"/>
<dbReference type="AlphaFoldDB" id="A0A1H7I9B6"/>
<dbReference type="Gene3D" id="2.60.40.1120">
    <property type="entry name" value="Carboxypeptidase-like, regulatory domain"/>
    <property type="match status" value="1"/>
</dbReference>
<protein>
    <submittedName>
        <fullName evidence="1">Carboxypeptidase regulatory-like domain-containing protein</fullName>
    </submittedName>
</protein>
<dbReference type="SMR" id="A0A1H7I9B6"/>
<name>A0A1H7I9B6_9EURY</name>
<gene>
    <name evidence="1" type="ORF">SAMN05216439_1175</name>
</gene>
<reference evidence="1 2" key="1">
    <citation type="submission" date="2016-10" db="EMBL/GenBank/DDBJ databases">
        <authorList>
            <person name="de Groot N.N."/>
        </authorList>
    </citation>
    <scope>NUCLEOTIDE SEQUENCE [LARGE SCALE GENOMIC DNA]</scope>
    <source>
        <strain evidence="1 2">DSM 11978</strain>
    </source>
</reference>
<evidence type="ECO:0000313" key="2">
    <source>
        <dbReference type="Proteomes" id="UP000199506"/>
    </source>
</evidence>
<accession>A0A1H7I9B6</accession>
<dbReference type="GO" id="GO:0004180">
    <property type="term" value="F:carboxypeptidase activity"/>
    <property type="evidence" value="ECO:0007669"/>
    <property type="project" value="UniProtKB-KW"/>
</dbReference>
<keyword evidence="1" id="KW-0121">Carboxypeptidase</keyword>
<dbReference type="GO" id="GO:0030246">
    <property type="term" value="F:carbohydrate binding"/>
    <property type="evidence" value="ECO:0007669"/>
    <property type="project" value="InterPro"/>
</dbReference>
<evidence type="ECO:0000313" key="1">
    <source>
        <dbReference type="EMBL" id="SEK58934.1"/>
    </source>
</evidence>
<sequence>MVKGSIIPSTPTVTRNISVSVTDGTTGIGSVDVVLEDADENQYTGKTGSAGGCTISNVPEGSYSVMASKTGYTVFTGNITVSEENTTLTITLTAE</sequence>
<dbReference type="RefSeq" id="WP_091699029.1">
    <property type="nucleotide sequence ID" value="NZ_FOAK01000003.1"/>
</dbReference>
<keyword evidence="1" id="KW-0378">Hydrolase</keyword>
<dbReference type="EMBL" id="FOAK01000003">
    <property type="protein sequence ID" value="SEK58934.1"/>
    <property type="molecule type" value="Genomic_DNA"/>
</dbReference>
<organism evidence="1 2">
    <name type="scientific">Methanobrevibacter gottschalkii</name>
    <dbReference type="NCBI Taxonomy" id="190974"/>
    <lineage>
        <taxon>Archaea</taxon>
        <taxon>Methanobacteriati</taxon>
        <taxon>Methanobacteriota</taxon>
        <taxon>Methanomada group</taxon>
        <taxon>Methanobacteria</taxon>
        <taxon>Methanobacteriales</taxon>
        <taxon>Methanobacteriaceae</taxon>
        <taxon>Methanobrevibacter</taxon>
    </lineage>
</organism>
<dbReference type="Proteomes" id="UP000199506">
    <property type="component" value="Unassembled WGS sequence"/>
</dbReference>
<dbReference type="STRING" id="190974.SAMN05216439_1175"/>
<dbReference type="InterPro" id="IPR013784">
    <property type="entry name" value="Carb-bd-like_fold"/>
</dbReference>
<keyword evidence="1" id="KW-0645">Protease</keyword>
<dbReference type="Pfam" id="PF13620">
    <property type="entry name" value="CarboxypepD_reg"/>
    <property type="match status" value="1"/>
</dbReference>
<dbReference type="SUPFAM" id="SSF49452">
    <property type="entry name" value="Starch-binding domain-like"/>
    <property type="match status" value="1"/>
</dbReference>